<comment type="caution">
    <text evidence="3">The sequence shown here is derived from an EMBL/GenBank/DDBJ whole genome shotgun (WGS) entry which is preliminary data.</text>
</comment>
<feature type="compositionally biased region" description="Polar residues" evidence="1">
    <location>
        <begin position="194"/>
        <end position="206"/>
    </location>
</feature>
<keyword evidence="2" id="KW-0472">Membrane</keyword>
<evidence type="ECO:0000256" key="2">
    <source>
        <dbReference type="SAM" id="Phobius"/>
    </source>
</evidence>
<accession>A0ABV7EQN7</accession>
<dbReference type="RefSeq" id="WP_380690563.1">
    <property type="nucleotide sequence ID" value="NZ_JBHRSS010000006.1"/>
</dbReference>
<organism evidence="3 4">
    <name type="scientific">Salinisphaera aquimarina</name>
    <dbReference type="NCBI Taxonomy" id="2094031"/>
    <lineage>
        <taxon>Bacteria</taxon>
        <taxon>Pseudomonadati</taxon>
        <taxon>Pseudomonadota</taxon>
        <taxon>Gammaproteobacteria</taxon>
        <taxon>Salinisphaerales</taxon>
        <taxon>Salinisphaeraceae</taxon>
        <taxon>Salinisphaera</taxon>
    </lineage>
</organism>
<gene>
    <name evidence="3" type="ORF">ACFOSU_14070</name>
</gene>
<evidence type="ECO:0000256" key="1">
    <source>
        <dbReference type="SAM" id="MobiDB-lite"/>
    </source>
</evidence>
<feature type="region of interest" description="Disordered" evidence="1">
    <location>
        <begin position="75"/>
        <end position="115"/>
    </location>
</feature>
<proteinExistence type="predicted"/>
<dbReference type="EMBL" id="JBHRSS010000006">
    <property type="protein sequence ID" value="MFC3105004.1"/>
    <property type="molecule type" value="Genomic_DNA"/>
</dbReference>
<feature type="compositionally biased region" description="Polar residues" evidence="1">
    <location>
        <begin position="98"/>
        <end position="107"/>
    </location>
</feature>
<keyword evidence="2" id="KW-1133">Transmembrane helix</keyword>
<keyword evidence="4" id="KW-1185">Reference proteome</keyword>
<keyword evidence="2" id="KW-0812">Transmembrane</keyword>
<evidence type="ECO:0000313" key="4">
    <source>
        <dbReference type="Proteomes" id="UP001595462"/>
    </source>
</evidence>
<sequence length="560" mass="62157">MEGNTAGAMIVCGVLLALWFAIRGWRRHQAISSAAGVESCNDDALSIPTRKADGLSFVSGSEPAFAVVPDNAATAEERVPAPGKQPPPAAKPAHHIRSSVTRRSNPVPSAPAYVDHQESSIPAFEWDENDLDFIETSAAEQHELRTAIAPLSALDAPSFDDEPGRYSHVIADVASPPAVEQDFAPSDSLKEVRSPTTTKPSQTVPAATTEDEIPLYEPEDDRTRHATNGWATGSHVPSNKPANTAEADSERPANASPDPFEPTALEQSDFEPDVTLFEPLPEDDLSGEFENIDTEIEEELEILDDLPDMWGVESDDEEADAPLYDVDVGGSWLSEYDKAKRLAGQTARRFHEHADELWPVLLDIFQESPWPITQRSIERLLVAGVSCEALALATEIRRIWRDHPEFGQALPTTNARGESWMYSAEAMSQLSWPRAARLADCWPSYPDAAEIECFLEDLFDRWHSNSATQRSFTSFQLYLGYSTGYLHGTLQDWPEFCFASDDAVEDAFDELESRASWSATCEALRRYGVERPMTARPVYVYPKSIDEKKKDSKTRKRKKK</sequence>
<reference evidence="4" key="1">
    <citation type="journal article" date="2019" name="Int. J. Syst. Evol. Microbiol.">
        <title>The Global Catalogue of Microorganisms (GCM) 10K type strain sequencing project: providing services to taxonomists for standard genome sequencing and annotation.</title>
        <authorList>
            <consortium name="The Broad Institute Genomics Platform"/>
            <consortium name="The Broad Institute Genome Sequencing Center for Infectious Disease"/>
            <person name="Wu L."/>
            <person name="Ma J."/>
        </authorList>
    </citation>
    <scope>NUCLEOTIDE SEQUENCE [LARGE SCALE GENOMIC DNA]</scope>
    <source>
        <strain evidence="4">KCTC 52640</strain>
    </source>
</reference>
<feature type="region of interest" description="Disordered" evidence="1">
    <location>
        <begin position="177"/>
        <end position="265"/>
    </location>
</feature>
<evidence type="ECO:0008006" key="5">
    <source>
        <dbReference type="Google" id="ProtNLM"/>
    </source>
</evidence>
<feature type="compositionally biased region" description="Polar residues" evidence="1">
    <location>
        <begin position="229"/>
        <end position="242"/>
    </location>
</feature>
<protein>
    <recommendedName>
        <fullName evidence="5">DUF1266 domain-containing protein</fullName>
    </recommendedName>
</protein>
<dbReference type="Proteomes" id="UP001595462">
    <property type="component" value="Unassembled WGS sequence"/>
</dbReference>
<evidence type="ECO:0000313" key="3">
    <source>
        <dbReference type="EMBL" id="MFC3105004.1"/>
    </source>
</evidence>
<name>A0ABV7EQN7_9GAMM</name>
<feature type="compositionally biased region" description="Acidic residues" evidence="1">
    <location>
        <begin position="209"/>
        <end position="220"/>
    </location>
</feature>
<feature type="transmembrane region" description="Helical" evidence="2">
    <location>
        <begin position="6"/>
        <end position="22"/>
    </location>
</feature>